<dbReference type="NCBIfam" id="TIGR00756">
    <property type="entry name" value="PPR"/>
    <property type="match status" value="1"/>
</dbReference>
<evidence type="ECO:0000256" key="1">
    <source>
        <dbReference type="ARBA" id="ARBA00022737"/>
    </source>
</evidence>
<dbReference type="InterPro" id="IPR011990">
    <property type="entry name" value="TPR-like_helical_dom_sf"/>
</dbReference>
<evidence type="ECO:0000256" key="2">
    <source>
        <dbReference type="ARBA" id="ARBA00022946"/>
    </source>
</evidence>
<sequence>MDVRPAGELHARKQIAWVLSPTPAWMDGKAAGMCARARELHALPEPRHCNRLLRLQVERRRWEDARKLYDEMLAQERGADNYGTYVMVRGLCSEGRVEEGRKLIEAKRGAGCIPYAVFDNICVD</sequence>
<organism evidence="3">
    <name type="scientific">Setaria italica</name>
    <name type="common">Foxtail millet</name>
    <name type="synonym">Panicum italicum</name>
    <dbReference type="NCBI Taxonomy" id="4555"/>
    <lineage>
        <taxon>Eukaryota</taxon>
        <taxon>Viridiplantae</taxon>
        <taxon>Streptophyta</taxon>
        <taxon>Embryophyta</taxon>
        <taxon>Tracheophyta</taxon>
        <taxon>Spermatophyta</taxon>
        <taxon>Magnoliopsida</taxon>
        <taxon>Liliopsida</taxon>
        <taxon>Poales</taxon>
        <taxon>Poaceae</taxon>
        <taxon>PACMAD clade</taxon>
        <taxon>Panicoideae</taxon>
        <taxon>Panicodae</taxon>
        <taxon>Paniceae</taxon>
        <taxon>Cenchrinae</taxon>
        <taxon>Setaria</taxon>
    </lineage>
</organism>
<evidence type="ECO:0008006" key="4">
    <source>
        <dbReference type="Google" id="ProtNLM"/>
    </source>
</evidence>
<dbReference type="Pfam" id="PF01535">
    <property type="entry name" value="PPR"/>
    <property type="match status" value="2"/>
</dbReference>
<evidence type="ECO:0000313" key="3">
    <source>
        <dbReference type="EMBL" id="RCV32914.1"/>
    </source>
</evidence>
<reference evidence="3" key="1">
    <citation type="journal article" date="2012" name="Nat. Biotechnol.">
        <title>Reference genome sequence of the model plant Setaria.</title>
        <authorList>
            <person name="Bennetzen J.L."/>
            <person name="Schmutz J."/>
            <person name="Wang H."/>
            <person name="Percifield R."/>
            <person name="Hawkins J."/>
            <person name="Pontaroli A.C."/>
            <person name="Estep M."/>
            <person name="Feng L."/>
            <person name="Vaughn J.N."/>
            <person name="Grimwood J."/>
            <person name="Jenkins J."/>
            <person name="Barry K."/>
            <person name="Lindquist E."/>
            <person name="Hellsten U."/>
            <person name="Deshpande S."/>
            <person name="Wang X."/>
            <person name="Wu X."/>
            <person name="Mitros T."/>
            <person name="Triplett J."/>
            <person name="Yang X."/>
            <person name="Ye C.Y."/>
            <person name="Mauro-Herrera M."/>
            <person name="Wang L."/>
            <person name="Li P."/>
            <person name="Sharma M."/>
            <person name="Sharma R."/>
            <person name="Ronald P.C."/>
            <person name="Panaud O."/>
            <person name="Kellogg E.A."/>
            <person name="Brutnell T.P."/>
            <person name="Doust A.N."/>
            <person name="Tuskan G.A."/>
            <person name="Rokhsar D."/>
            <person name="Devos K.M."/>
        </authorList>
    </citation>
    <scope>NUCLEOTIDE SEQUENCE [LARGE SCALE GENOMIC DNA]</scope>
    <source>
        <strain evidence="3">Yugu1</strain>
    </source>
</reference>
<accession>A0A368RS61</accession>
<dbReference type="EMBL" id="CM003534">
    <property type="protein sequence ID" value="RCV32914.1"/>
    <property type="molecule type" value="Genomic_DNA"/>
</dbReference>
<proteinExistence type="predicted"/>
<dbReference type="Gene3D" id="1.25.40.10">
    <property type="entry name" value="Tetratricopeptide repeat domain"/>
    <property type="match status" value="1"/>
</dbReference>
<dbReference type="InterPro" id="IPR002885">
    <property type="entry name" value="PPR_rpt"/>
</dbReference>
<keyword evidence="1" id="KW-0677">Repeat</keyword>
<protein>
    <recommendedName>
        <fullName evidence="4">Pentacotripeptide-repeat region of PRORP domain-containing protein</fullName>
    </recommendedName>
</protein>
<dbReference type="AlphaFoldDB" id="A0A368RS61"/>
<dbReference type="OrthoDB" id="185373at2759"/>
<gene>
    <name evidence="3" type="ORF">SETIT_7G041200v2</name>
</gene>
<keyword evidence="2" id="KW-0809">Transit peptide</keyword>
<name>A0A368RS61_SETIT</name>
<reference evidence="3" key="2">
    <citation type="submission" date="2015-07" db="EMBL/GenBank/DDBJ databases">
        <authorList>
            <person name="Noorani M."/>
        </authorList>
    </citation>
    <scope>NUCLEOTIDE SEQUENCE</scope>
    <source>
        <strain evidence="3">Yugu1</strain>
    </source>
</reference>
<dbReference type="STRING" id="4555.A0A368RS61"/>